<proteinExistence type="inferred from homology"/>
<dbReference type="PANTHER" id="PTHR15919">
    <property type="entry name" value="DAPPER-RELATED"/>
    <property type="match status" value="1"/>
</dbReference>
<name>V8PHU4_OPHHA</name>
<dbReference type="EMBL" id="AZIM01000081">
    <property type="protein sequence ID" value="ETE73526.1"/>
    <property type="molecule type" value="Genomic_DNA"/>
</dbReference>
<dbReference type="OrthoDB" id="5982442at2759"/>
<dbReference type="Pfam" id="PF15268">
    <property type="entry name" value="Dapper"/>
    <property type="match status" value="1"/>
</dbReference>
<feature type="compositionally biased region" description="Low complexity" evidence="3">
    <location>
        <begin position="82"/>
        <end position="93"/>
    </location>
</feature>
<feature type="region of interest" description="Disordered" evidence="3">
    <location>
        <begin position="67"/>
        <end position="155"/>
    </location>
</feature>
<sequence length="177" mass="18404">MRDDSPIPSTHYQQQAALMDSFAFLIGFYELSDGTSGSLSNSSNSVFSECLSSCHSSTCFCSSLDASLSGSDGRPKSAGCSVVVRQQPVQPAVESDSEEERGPVRESGENSDEGPVSNAGMGPGPSGSGVLPSETSVSGSSEAEDPGEPVPSAHVCRAARRREQLQQKGRLVSKSGR</sequence>
<evidence type="ECO:0000256" key="1">
    <source>
        <dbReference type="ARBA" id="ARBA00010807"/>
    </source>
</evidence>
<gene>
    <name evidence="4" type="primary">DACT1</name>
    <name evidence="4" type="ORF">L345_00658</name>
</gene>
<dbReference type="GO" id="GO:0090090">
    <property type="term" value="P:negative regulation of canonical Wnt signaling pathway"/>
    <property type="evidence" value="ECO:0007669"/>
    <property type="project" value="TreeGrafter"/>
</dbReference>
<comment type="similarity">
    <text evidence="1">Belongs to the dapper family.</text>
</comment>
<reference evidence="4 5" key="1">
    <citation type="journal article" date="2013" name="Proc. Natl. Acad. Sci. U.S.A.">
        <title>The king cobra genome reveals dynamic gene evolution and adaptation in the snake venom system.</title>
        <authorList>
            <person name="Vonk F.J."/>
            <person name="Casewell N.R."/>
            <person name="Henkel C.V."/>
            <person name="Heimberg A.M."/>
            <person name="Jansen H.J."/>
            <person name="McCleary R.J."/>
            <person name="Kerkkamp H.M."/>
            <person name="Vos R.A."/>
            <person name="Guerreiro I."/>
            <person name="Calvete J.J."/>
            <person name="Wuster W."/>
            <person name="Woods A.E."/>
            <person name="Logan J.M."/>
            <person name="Harrison R.A."/>
            <person name="Castoe T.A."/>
            <person name="de Koning A.P."/>
            <person name="Pollock D.D."/>
            <person name="Yandell M."/>
            <person name="Calderon D."/>
            <person name="Renjifo C."/>
            <person name="Currier R.B."/>
            <person name="Salgado D."/>
            <person name="Pla D."/>
            <person name="Sanz L."/>
            <person name="Hyder A.S."/>
            <person name="Ribeiro J.M."/>
            <person name="Arntzen J.W."/>
            <person name="van den Thillart G.E."/>
            <person name="Boetzer M."/>
            <person name="Pirovano W."/>
            <person name="Dirks R.P."/>
            <person name="Spaink H.P."/>
            <person name="Duboule D."/>
            <person name="McGlinn E."/>
            <person name="Kini R.M."/>
            <person name="Richardson M.K."/>
        </authorList>
    </citation>
    <scope>NUCLEOTIDE SEQUENCE</scope>
    <source>
        <tissue evidence="4">Blood</tissue>
    </source>
</reference>
<dbReference type="GO" id="GO:0005737">
    <property type="term" value="C:cytoplasm"/>
    <property type="evidence" value="ECO:0007669"/>
    <property type="project" value="TreeGrafter"/>
</dbReference>
<evidence type="ECO:0000313" key="4">
    <source>
        <dbReference type="EMBL" id="ETE73526.1"/>
    </source>
</evidence>
<dbReference type="Proteomes" id="UP000018936">
    <property type="component" value="Unassembled WGS sequence"/>
</dbReference>
<dbReference type="InterPro" id="IPR024843">
    <property type="entry name" value="Dapper"/>
</dbReference>
<keyword evidence="2" id="KW-0175">Coiled coil</keyword>
<accession>V8PHU4</accession>
<keyword evidence="5" id="KW-1185">Reference proteome</keyword>
<feature type="non-terminal residue" evidence="4">
    <location>
        <position position="1"/>
    </location>
</feature>
<comment type="caution">
    <text evidence="4">The sequence shown here is derived from an EMBL/GenBank/DDBJ whole genome shotgun (WGS) entry which is preliminary data.</text>
</comment>
<evidence type="ECO:0000313" key="5">
    <source>
        <dbReference type="Proteomes" id="UP000018936"/>
    </source>
</evidence>
<evidence type="ECO:0000256" key="3">
    <source>
        <dbReference type="SAM" id="MobiDB-lite"/>
    </source>
</evidence>
<dbReference type="AlphaFoldDB" id="V8PHU4"/>
<protein>
    <submittedName>
        <fullName evidence="4">Dapper-like 1</fullName>
    </submittedName>
</protein>
<organism evidence="4 5">
    <name type="scientific">Ophiophagus hannah</name>
    <name type="common">King cobra</name>
    <name type="synonym">Naja hannah</name>
    <dbReference type="NCBI Taxonomy" id="8665"/>
    <lineage>
        <taxon>Eukaryota</taxon>
        <taxon>Metazoa</taxon>
        <taxon>Chordata</taxon>
        <taxon>Craniata</taxon>
        <taxon>Vertebrata</taxon>
        <taxon>Euteleostomi</taxon>
        <taxon>Lepidosauria</taxon>
        <taxon>Squamata</taxon>
        <taxon>Bifurcata</taxon>
        <taxon>Unidentata</taxon>
        <taxon>Episquamata</taxon>
        <taxon>Toxicofera</taxon>
        <taxon>Serpentes</taxon>
        <taxon>Colubroidea</taxon>
        <taxon>Elapidae</taxon>
        <taxon>Elapinae</taxon>
        <taxon>Ophiophagus</taxon>
    </lineage>
</organism>
<evidence type="ECO:0000256" key="2">
    <source>
        <dbReference type="ARBA" id="ARBA00023054"/>
    </source>
</evidence>